<reference evidence="7 8" key="1">
    <citation type="submission" date="2019-03" db="EMBL/GenBank/DDBJ databases">
        <title>Genomic Encyclopedia of Type Strains, Phase IV (KMG-IV): sequencing the most valuable type-strain genomes for metagenomic binning, comparative biology and taxonomic classification.</title>
        <authorList>
            <person name="Goeker M."/>
        </authorList>
    </citation>
    <scope>NUCLEOTIDE SEQUENCE [LARGE SCALE GENOMIC DNA]</scope>
    <source>
        <strain evidence="7 8">DSM 24455</strain>
    </source>
</reference>
<dbReference type="InterPro" id="IPR050109">
    <property type="entry name" value="HTH-type_TetR-like_transc_reg"/>
</dbReference>
<dbReference type="InterPro" id="IPR036271">
    <property type="entry name" value="Tet_transcr_reg_TetR-rel_C_sf"/>
</dbReference>
<dbReference type="InterPro" id="IPR001647">
    <property type="entry name" value="HTH_TetR"/>
</dbReference>
<dbReference type="GO" id="GO:0003700">
    <property type="term" value="F:DNA-binding transcription factor activity"/>
    <property type="evidence" value="ECO:0007669"/>
    <property type="project" value="TreeGrafter"/>
</dbReference>
<gene>
    <name evidence="7" type="ORF">EDD71_10217</name>
</gene>
<sequence length="192" mass="21732">MPTSAKKSKRIRAERRKQILDAALVLFDEKGYSNTRVSDIAQAIGVSKALIFKYFPSKIDIFKAITEYIETCLAEVLNGPTPTDSLRNFGLKITSTTKDYIPPMRIYIATFIKGELPTDMNENFLRTNFAKKWLAPIIRQGQVNGEFREGDPEELANAFWLYILGAVANYIHNRNDAASIPNIEIPLSMLKK</sequence>
<protein>
    <submittedName>
        <fullName evidence="7">TetR family transcriptional regulator</fullName>
    </submittedName>
</protein>
<feature type="domain" description="HTH tetR-type" evidence="6">
    <location>
        <begin position="13"/>
        <end position="73"/>
    </location>
</feature>
<dbReference type="PRINTS" id="PR00455">
    <property type="entry name" value="HTHTETR"/>
</dbReference>
<organism evidence="7 8">
    <name type="scientific">Fonticella tunisiensis</name>
    <dbReference type="NCBI Taxonomy" id="1096341"/>
    <lineage>
        <taxon>Bacteria</taxon>
        <taxon>Bacillati</taxon>
        <taxon>Bacillota</taxon>
        <taxon>Clostridia</taxon>
        <taxon>Eubacteriales</taxon>
        <taxon>Clostridiaceae</taxon>
        <taxon>Fonticella</taxon>
    </lineage>
</organism>
<evidence type="ECO:0000256" key="3">
    <source>
        <dbReference type="ARBA" id="ARBA00023125"/>
    </source>
</evidence>
<keyword evidence="2" id="KW-0805">Transcription regulation</keyword>
<evidence type="ECO:0000256" key="2">
    <source>
        <dbReference type="ARBA" id="ARBA00023015"/>
    </source>
</evidence>
<keyword evidence="3 5" id="KW-0238">DNA-binding</keyword>
<dbReference type="Proteomes" id="UP000295325">
    <property type="component" value="Unassembled WGS sequence"/>
</dbReference>
<dbReference type="PANTHER" id="PTHR30055:SF175">
    <property type="entry name" value="HTH-TYPE TRANSCRIPTIONAL REPRESSOR KSTR2"/>
    <property type="match status" value="1"/>
</dbReference>
<dbReference type="GO" id="GO:0000976">
    <property type="term" value="F:transcription cis-regulatory region binding"/>
    <property type="evidence" value="ECO:0007669"/>
    <property type="project" value="TreeGrafter"/>
</dbReference>
<evidence type="ECO:0000313" key="8">
    <source>
        <dbReference type="Proteomes" id="UP000295325"/>
    </source>
</evidence>
<dbReference type="EMBL" id="SOAZ01000002">
    <property type="protein sequence ID" value="TDT63258.1"/>
    <property type="molecule type" value="Genomic_DNA"/>
</dbReference>
<proteinExistence type="predicted"/>
<dbReference type="SUPFAM" id="SSF46689">
    <property type="entry name" value="Homeodomain-like"/>
    <property type="match status" value="1"/>
</dbReference>
<dbReference type="Pfam" id="PF00440">
    <property type="entry name" value="TetR_N"/>
    <property type="match status" value="1"/>
</dbReference>
<keyword evidence="4" id="KW-0804">Transcription</keyword>
<accession>A0A4R7KT50</accession>
<evidence type="ECO:0000259" key="6">
    <source>
        <dbReference type="PROSITE" id="PS50977"/>
    </source>
</evidence>
<dbReference type="PANTHER" id="PTHR30055">
    <property type="entry name" value="HTH-TYPE TRANSCRIPTIONAL REGULATOR RUTR"/>
    <property type="match status" value="1"/>
</dbReference>
<dbReference type="InterPro" id="IPR009057">
    <property type="entry name" value="Homeodomain-like_sf"/>
</dbReference>
<dbReference type="SUPFAM" id="SSF48498">
    <property type="entry name" value="Tetracyclin repressor-like, C-terminal domain"/>
    <property type="match status" value="1"/>
</dbReference>
<dbReference type="RefSeq" id="WP_133626927.1">
    <property type="nucleotide sequence ID" value="NZ_SOAZ01000002.1"/>
</dbReference>
<dbReference type="Gene3D" id="1.10.357.10">
    <property type="entry name" value="Tetracycline Repressor, domain 2"/>
    <property type="match status" value="1"/>
</dbReference>
<name>A0A4R7KT50_9CLOT</name>
<keyword evidence="1" id="KW-0678">Repressor</keyword>
<evidence type="ECO:0000256" key="4">
    <source>
        <dbReference type="ARBA" id="ARBA00023163"/>
    </source>
</evidence>
<dbReference type="PROSITE" id="PS50977">
    <property type="entry name" value="HTH_TETR_2"/>
    <property type="match status" value="1"/>
</dbReference>
<evidence type="ECO:0000256" key="1">
    <source>
        <dbReference type="ARBA" id="ARBA00022491"/>
    </source>
</evidence>
<dbReference type="AlphaFoldDB" id="A0A4R7KT50"/>
<feature type="DNA-binding region" description="H-T-H motif" evidence="5">
    <location>
        <begin position="36"/>
        <end position="55"/>
    </location>
</feature>
<evidence type="ECO:0000313" key="7">
    <source>
        <dbReference type="EMBL" id="TDT63258.1"/>
    </source>
</evidence>
<evidence type="ECO:0000256" key="5">
    <source>
        <dbReference type="PROSITE-ProRule" id="PRU00335"/>
    </source>
</evidence>
<keyword evidence="8" id="KW-1185">Reference proteome</keyword>
<comment type="caution">
    <text evidence="7">The sequence shown here is derived from an EMBL/GenBank/DDBJ whole genome shotgun (WGS) entry which is preliminary data.</text>
</comment>
<dbReference type="OrthoDB" id="9785164at2"/>